<dbReference type="Proteomes" id="UP000094056">
    <property type="component" value="Unassembled WGS sequence"/>
</dbReference>
<evidence type="ECO:0008006" key="3">
    <source>
        <dbReference type="Google" id="ProtNLM"/>
    </source>
</evidence>
<dbReference type="AlphaFoldDB" id="A0A1E3XDV0"/>
<proteinExistence type="predicted"/>
<sequence>MITVQTIDSTTFKVTVEKGTTTTHTVTVTPSYYERLTDKLVKPEELVEKSFEFLLEREGNTSILRSFNLSVISQYFPEYERTIKDMLK</sequence>
<dbReference type="PATRIC" id="fig|1872076.5.peg.2060"/>
<dbReference type="EMBL" id="MAYW01000037">
    <property type="protein sequence ID" value="ODS33134.1"/>
    <property type="molecule type" value="Genomic_DNA"/>
</dbReference>
<organism evidence="1 2">
    <name type="scientific">Candidatus Scalindua rubra</name>
    <dbReference type="NCBI Taxonomy" id="1872076"/>
    <lineage>
        <taxon>Bacteria</taxon>
        <taxon>Pseudomonadati</taxon>
        <taxon>Planctomycetota</taxon>
        <taxon>Candidatus Brocadiia</taxon>
        <taxon>Candidatus Brocadiales</taxon>
        <taxon>Candidatus Scalinduaceae</taxon>
        <taxon>Candidatus Scalindua</taxon>
    </lineage>
</organism>
<comment type="caution">
    <text evidence="1">The sequence shown here is derived from an EMBL/GenBank/DDBJ whole genome shotgun (WGS) entry which is preliminary data.</text>
</comment>
<evidence type="ECO:0000313" key="1">
    <source>
        <dbReference type="EMBL" id="ODS33134.1"/>
    </source>
</evidence>
<reference evidence="1 2" key="1">
    <citation type="submission" date="2016-07" db="EMBL/GenBank/DDBJ databases">
        <title>Draft genome of Scalindua rubra, obtained from a brine-seawater interface in the Red Sea, sheds light on salt adaptation in anammox bacteria.</title>
        <authorList>
            <person name="Speth D.R."/>
            <person name="Lagkouvardos I."/>
            <person name="Wang Y."/>
            <person name="Qian P.-Y."/>
            <person name="Dutilh B.E."/>
            <person name="Jetten M.S."/>
        </authorList>
    </citation>
    <scope>NUCLEOTIDE SEQUENCE [LARGE SCALE GENOMIC DNA]</scope>
    <source>
        <strain evidence="1">BSI-1</strain>
    </source>
</reference>
<accession>A0A1E3XDV0</accession>
<protein>
    <recommendedName>
        <fullName evidence="3">Phage protein</fullName>
    </recommendedName>
</protein>
<name>A0A1E3XDV0_9BACT</name>
<evidence type="ECO:0000313" key="2">
    <source>
        <dbReference type="Proteomes" id="UP000094056"/>
    </source>
</evidence>
<gene>
    <name evidence="1" type="ORF">SCARUB_01758</name>
</gene>